<keyword evidence="4 6" id="KW-0472">Membrane</keyword>
<feature type="transmembrane region" description="Helical" evidence="6">
    <location>
        <begin position="109"/>
        <end position="130"/>
    </location>
</feature>
<feature type="transmembrane region" description="Helical" evidence="6">
    <location>
        <begin position="150"/>
        <end position="169"/>
    </location>
</feature>
<dbReference type="PANTHER" id="PTHR42198:SF1">
    <property type="entry name" value="INTEGRAL MEMBRANE PROTEIN"/>
    <property type="match status" value="1"/>
</dbReference>
<evidence type="ECO:0000313" key="8">
    <source>
        <dbReference type="EMBL" id="TDA38412.1"/>
    </source>
</evidence>
<evidence type="ECO:0000313" key="10">
    <source>
        <dbReference type="Proteomes" id="UP000317265"/>
    </source>
</evidence>
<sequence>MVFESLLEFYNSIVMFLSAMLGPAKNFPLSSLTILLMSIIMLLISSIVTRKFTDVEKTRRIMIQVKEWQDAYMKAVREKDNKQIEKLKKKEAVIKKLQAEIMREQFKPLMFTLIPFMIIFYLFLGVFGYNQVVVAESPLTIPFLGNKFTFWIWYLITTFAFSSLIQRLFNLPSVQD</sequence>
<reference evidence="8 10" key="1">
    <citation type="journal article" date="2019" name="Nat. Microbiol.">
        <title>Expanding anaerobic alkane metabolism in the domain of Archaea.</title>
        <authorList>
            <person name="Wang Y."/>
            <person name="Wegener G."/>
            <person name="Hou J."/>
            <person name="Wang F."/>
            <person name="Xiao X."/>
        </authorList>
    </citation>
    <scope>NUCLEOTIDE SEQUENCE [LARGE SCALE GENOMIC DNA]</scope>
    <source>
        <strain evidence="8">WYZ-LMO11</strain>
    </source>
</reference>
<comment type="subcellular location">
    <subcellularLocation>
        <location evidence="1">Membrane</location>
        <topology evidence="1">Multi-pass membrane protein</topology>
    </subcellularLocation>
</comment>
<evidence type="ECO:0000256" key="5">
    <source>
        <dbReference type="SAM" id="Coils"/>
    </source>
</evidence>
<dbReference type="EMBL" id="RXIH01000044">
    <property type="protein sequence ID" value="RZN55411.1"/>
    <property type="molecule type" value="Genomic_DNA"/>
</dbReference>
<name>A0A520KED0_9CREN</name>
<comment type="caution">
    <text evidence="7">The sequence shown here is derived from an EMBL/GenBank/DDBJ whole genome shotgun (WGS) entry which is preliminary data.</text>
</comment>
<evidence type="ECO:0000256" key="4">
    <source>
        <dbReference type="ARBA" id="ARBA00023136"/>
    </source>
</evidence>
<evidence type="ECO:0000256" key="6">
    <source>
        <dbReference type="SAM" id="Phobius"/>
    </source>
</evidence>
<gene>
    <name evidence="8" type="ORF">DSO09_04470</name>
    <name evidence="7" type="ORF">EF809_05475</name>
</gene>
<feature type="coiled-coil region" evidence="5">
    <location>
        <begin position="65"/>
        <end position="107"/>
    </location>
</feature>
<feature type="transmembrane region" description="Helical" evidence="6">
    <location>
        <begin position="27"/>
        <end position="49"/>
    </location>
</feature>
<evidence type="ECO:0000256" key="1">
    <source>
        <dbReference type="ARBA" id="ARBA00004141"/>
    </source>
</evidence>
<dbReference type="EMBL" id="QNVI01000052">
    <property type="protein sequence ID" value="TDA38412.1"/>
    <property type="molecule type" value="Genomic_DNA"/>
</dbReference>
<protein>
    <submittedName>
        <fullName evidence="7">DUF106 domain-containing protein</fullName>
    </submittedName>
</protein>
<keyword evidence="3 6" id="KW-1133">Transmembrane helix</keyword>
<dbReference type="Pfam" id="PF01956">
    <property type="entry name" value="EMC3_TMCO1"/>
    <property type="match status" value="1"/>
</dbReference>
<proteinExistence type="predicted"/>
<dbReference type="GO" id="GO:0016020">
    <property type="term" value="C:membrane"/>
    <property type="evidence" value="ECO:0007669"/>
    <property type="project" value="UniProtKB-SubCell"/>
</dbReference>
<keyword evidence="5" id="KW-0175">Coiled coil</keyword>
<organism evidence="7 9">
    <name type="scientific">Thermoproteota archaeon</name>
    <dbReference type="NCBI Taxonomy" id="2056631"/>
    <lineage>
        <taxon>Archaea</taxon>
        <taxon>Thermoproteota</taxon>
    </lineage>
</organism>
<reference evidence="7 9" key="2">
    <citation type="journal article" date="2019" name="Nat. Microbiol.">
        <title>Wide diversity of methane and short-chain alkane metabolisms in uncultured archaea.</title>
        <authorList>
            <person name="Borrel G."/>
            <person name="Adam P.S."/>
            <person name="McKay L.J."/>
            <person name="Chen L.X."/>
            <person name="Sierra-Garcia I.N."/>
            <person name="Sieber C.M."/>
            <person name="Letourneur Q."/>
            <person name="Ghozlane A."/>
            <person name="Andersen G.L."/>
            <person name="Li W.J."/>
            <person name="Hallam S.J."/>
            <person name="Muyzer G."/>
            <person name="de Oliveira V.M."/>
            <person name="Inskeep W.P."/>
            <person name="Banfield J.F."/>
            <person name="Gribaldo S."/>
        </authorList>
    </citation>
    <scope>NUCLEOTIDE SEQUENCE [LARGE SCALE GENOMIC DNA]</scope>
    <source>
        <strain evidence="7">Verst-YHS</strain>
    </source>
</reference>
<evidence type="ECO:0000256" key="3">
    <source>
        <dbReference type="ARBA" id="ARBA00022989"/>
    </source>
</evidence>
<dbReference type="Proteomes" id="UP000316080">
    <property type="component" value="Unassembled WGS sequence"/>
</dbReference>
<dbReference type="Proteomes" id="UP000317265">
    <property type="component" value="Unassembled WGS sequence"/>
</dbReference>
<dbReference type="InterPro" id="IPR038978">
    <property type="entry name" value="MJ0935"/>
</dbReference>
<dbReference type="AlphaFoldDB" id="A0A520KED0"/>
<dbReference type="PANTHER" id="PTHR42198">
    <property type="entry name" value="INTEGRAL MEMBRANE PROTEIN"/>
    <property type="match status" value="1"/>
</dbReference>
<accession>A0A520KED0</accession>
<evidence type="ECO:0000256" key="2">
    <source>
        <dbReference type="ARBA" id="ARBA00022692"/>
    </source>
</evidence>
<evidence type="ECO:0000313" key="9">
    <source>
        <dbReference type="Proteomes" id="UP000316080"/>
    </source>
</evidence>
<keyword evidence="2 6" id="KW-0812">Transmembrane</keyword>
<dbReference type="InterPro" id="IPR002809">
    <property type="entry name" value="EMC3/TMCO1"/>
</dbReference>
<evidence type="ECO:0000313" key="7">
    <source>
        <dbReference type="EMBL" id="RZN55411.1"/>
    </source>
</evidence>
<dbReference type="SMART" id="SM01415">
    <property type="entry name" value="DUF106"/>
    <property type="match status" value="1"/>
</dbReference>